<reference evidence="5" key="1">
    <citation type="journal article" date="2019" name="Int. J. Syst. Evol. Microbiol.">
        <title>The Global Catalogue of Microorganisms (GCM) 10K type strain sequencing project: providing services to taxonomists for standard genome sequencing and annotation.</title>
        <authorList>
            <consortium name="The Broad Institute Genomics Platform"/>
            <consortium name="The Broad Institute Genome Sequencing Center for Infectious Disease"/>
            <person name="Wu L."/>
            <person name="Ma J."/>
        </authorList>
    </citation>
    <scope>NUCLEOTIDE SEQUENCE [LARGE SCALE GENOMIC DNA]</scope>
    <source>
        <strain evidence="5">KCTC 52490</strain>
    </source>
</reference>
<dbReference type="SUPFAM" id="SSF53756">
    <property type="entry name" value="UDP-Glycosyltransferase/glycogen phosphorylase"/>
    <property type="match status" value="1"/>
</dbReference>
<evidence type="ECO:0000256" key="2">
    <source>
        <dbReference type="ARBA" id="ARBA00022679"/>
    </source>
</evidence>
<proteinExistence type="predicted"/>
<evidence type="ECO:0000313" key="5">
    <source>
        <dbReference type="Proteomes" id="UP001597512"/>
    </source>
</evidence>
<evidence type="ECO:0000259" key="3">
    <source>
        <dbReference type="Pfam" id="PF00534"/>
    </source>
</evidence>
<dbReference type="Gene3D" id="3.40.50.2000">
    <property type="entry name" value="Glycogen Phosphorylase B"/>
    <property type="match status" value="2"/>
</dbReference>
<organism evidence="4 5">
    <name type="scientific">Spirosoma flavum</name>
    <dbReference type="NCBI Taxonomy" id="2048557"/>
    <lineage>
        <taxon>Bacteria</taxon>
        <taxon>Pseudomonadati</taxon>
        <taxon>Bacteroidota</taxon>
        <taxon>Cytophagia</taxon>
        <taxon>Cytophagales</taxon>
        <taxon>Cytophagaceae</taxon>
        <taxon>Spirosoma</taxon>
    </lineage>
</organism>
<dbReference type="PANTHER" id="PTHR12526">
    <property type="entry name" value="GLYCOSYLTRANSFERASE"/>
    <property type="match status" value="1"/>
</dbReference>
<dbReference type="EMBL" id="JBHUOM010000001">
    <property type="protein sequence ID" value="MFD2932518.1"/>
    <property type="molecule type" value="Genomic_DNA"/>
</dbReference>
<accession>A0ABW6ACT1</accession>
<comment type="caution">
    <text evidence="4">The sequence shown here is derived from an EMBL/GenBank/DDBJ whole genome shotgun (WGS) entry which is preliminary data.</text>
</comment>
<dbReference type="Pfam" id="PF00534">
    <property type="entry name" value="Glycos_transf_1"/>
    <property type="match status" value="1"/>
</dbReference>
<sequence length="374" mass="43932">MKKVRVLHVSTAHQPQDPRVVFKQCQTLTESYEVFCALPHADPAVAPDIHFIRLPYYRRVIWRILITCPFILFRCLWLRPQLIHVYVPEFIPFAYVFRLFGAQIIYEVQENLYKKMHLKAVNKGYLLEQAFHWFDQLARRHFYLIFTEHGYLDTYTHLAKPHEVIYNYPLLTFLEPFRAPYQPSKEQPSFFYIGWLSFERAFDTLIDSLAILKTTYAQFVVHLFGRRTFTEVNLEKLPNFACVRDNLRFYGYKDQRIAFSYAGGATAGIALLKPIGDYPDSYTTKLFEYMALGLPVITSDFPLYRDVVERHTCGFCVSPYDPVQVADALLYLIEHPDEARVMGQLGRKAVELFYNWSSEATKLLSFYKLVLSQE</sequence>
<name>A0ABW6ACT1_9BACT</name>
<feature type="domain" description="Glycosyl transferase family 1" evidence="3">
    <location>
        <begin position="178"/>
        <end position="348"/>
    </location>
</feature>
<dbReference type="PANTHER" id="PTHR12526:SF629">
    <property type="entry name" value="TEICHURONIC ACID BIOSYNTHESIS GLYCOSYLTRANSFERASE TUAH-RELATED"/>
    <property type="match status" value="1"/>
</dbReference>
<keyword evidence="5" id="KW-1185">Reference proteome</keyword>
<dbReference type="EC" id="2.4.-.-" evidence="4"/>
<evidence type="ECO:0000313" key="4">
    <source>
        <dbReference type="EMBL" id="MFD2932518.1"/>
    </source>
</evidence>
<dbReference type="Proteomes" id="UP001597512">
    <property type="component" value="Unassembled WGS sequence"/>
</dbReference>
<dbReference type="InterPro" id="IPR001296">
    <property type="entry name" value="Glyco_trans_1"/>
</dbReference>
<evidence type="ECO:0000256" key="1">
    <source>
        <dbReference type="ARBA" id="ARBA00022676"/>
    </source>
</evidence>
<keyword evidence="1 4" id="KW-0328">Glycosyltransferase</keyword>
<gene>
    <name evidence="4" type="ORF">ACFS25_01925</name>
</gene>
<protein>
    <submittedName>
        <fullName evidence="4">Glycosyltransferase</fullName>
        <ecNumber evidence="4">2.4.-.-</ecNumber>
    </submittedName>
</protein>
<keyword evidence="2 4" id="KW-0808">Transferase</keyword>
<dbReference type="GO" id="GO:0016757">
    <property type="term" value="F:glycosyltransferase activity"/>
    <property type="evidence" value="ECO:0007669"/>
    <property type="project" value="UniProtKB-KW"/>
</dbReference>
<dbReference type="RefSeq" id="WP_381496714.1">
    <property type="nucleotide sequence ID" value="NZ_JBHUOM010000001.1"/>
</dbReference>